<dbReference type="PROSITE" id="PS50031">
    <property type="entry name" value="EH"/>
    <property type="match status" value="1"/>
</dbReference>
<dbReference type="CDD" id="cd00052">
    <property type="entry name" value="EH"/>
    <property type="match status" value="1"/>
</dbReference>
<evidence type="ECO:0000313" key="6">
    <source>
        <dbReference type="Proteomes" id="UP001497457"/>
    </source>
</evidence>
<keyword evidence="1" id="KW-0106">Calcium</keyword>
<feature type="region of interest" description="Disordered" evidence="2">
    <location>
        <begin position="483"/>
        <end position="506"/>
    </location>
</feature>
<dbReference type="InterPro" id="IPR011992">
    <property type="entry name" value="EF-hand-dom_pair"/>
</dbReference>
<protein>
    <submittedName>
        <fullName evidence="5">Uncharacterized protein</fullName>
    </submittedName>
</protein>
<feature type="domain" description="EF-hand" evidence="4">
    <location>
        <begin position="1"/>
        <end position="35"/>
    </location>
</feature>
<feature type="compositionally biased region" description="Basic and acidic residues" evidence="2">
    <location>
        <begin position="416"/>
        <end position="427"/>
    </location>
</feature>
<feature type="compositionally biased region" description="Polar residues" evidence="2">
    <location>
        <begin position="303"/>
        <end position="313"/>
    </location>
</feature>
<feature type="region of interest" description="Disordered" evidence="2">
    <location>
        <begin position="257"/>
        <end position="401"/>
    </location>
</feature>
<accession>A0ABC9CR28</accession>
<dbReference type="PROSITE" id="PS00018">
    <property type="entry name" value="EF_HAND_1"/>
    <property type="match status" value="1"/>
</dbReference>
<dbReference type="InterPro" id="IPR018247">
    <property type="entry name" value="EF_Hand_1_Ca_BS"/>
</dbReference>
<evidence type="ECO:0000256" key="1">
    <source>
        <dbReference type="ARBA" id="ARBA00022837"/>
    </source>
</evidence>
<evidence type="ECO:0000259" key="3">
    <source>
        <dbReference type="PROSITE" id="PS50031"/>
    </source>
</evidence>
<proteinExistence type="predicted"/>
<dbReference type="EMBL" id="OZ075140">
    <property type="protein sequence ID" value="CAL5024622.1"/>
    <property type="molecule type" value="Genomic_DNA"/>
</dbReference>
<dbReference type="Pfam" id="PF12763">
    <property type="entry name" value="EH"/>
    <property type="match status" value="1"/>
</dbReference>
<dbReference type="SMART" id="SM00027">
    <property type="entry name" value="EH"/>
    <property type="match status" value="1"/>
</dbReference>
<dbReference type="Proteomes" id="UP001497457">
    <property type="component" value="Chromosome 30rd"/>
</dbReference>
<dbReference type="InterPro" id="IPR000261">
    <property type="entry name" value="EH_dom"/>
</dbReference>
<dbReference type="InterPro" id="IPR002048">
    <property type="entry name" value="EF_hand_dom"/>
</dbReference>
<dbReference type="PANTHER" id="PTHR35477">
    <property type="entry name" value="OS06G0728500 PROTEIN"/>
    <property type="match status" value="1"/>
</dbReference>
<evidence type="ECO:0000256" key="2">
    <source>
        <dbReference type="SAM" id="MobiDB-lite"/>
    </source>
</evidence>
<feature type="compositionally biased region" description="Basic and acidic residues" evidence="2">
    <location>
        <begin position="436"/>
        <end position="450"/>
    </location>
</feature>
<feature type="region of interest" description="Disordered" evidence="2">
    <location>
        <begin position="416"/>
        <end position="461"/>
    </location>
</feature>
<dbReference type="PANTHER" id="PTHR35477:SF1">
    <property type="entry name" value="OS06G0728500 PROTEIN"/>
    <property type="match status" value="1"/>
</dbReference>
<keyword evidence="6" id="KW-1185">Reference proteome</keyword>
<organism evidence="5 6">
    <name type="scientific">Urochloa decumbens</name>
    <dbReference type="NCBI Taxonomy" id="240449"/>
    <lineage>
        <taxon>Eukaryota</taxon>
        <taxon>Viridiplantae</taxon>
        <taxon>Streptophyta</taxon>
        <taxon>Embryophyta</taxon>
        <taxon>Tracheophyta</taxon>
        <taxon>Spermatophyta</taxon>
        <taxon>Magnoliopsida</taxon>
        <taxon>Liliopsida</taxon>
        <taxon>Poales</taxon>
        <taxon>Poaceae</taxon>
        <taxon>PACMAD clade</taxon>
        <taxon>Panicoideae</taxon>
        <taxon>Panicodae</taxon>
        <taxon>Paniceae</taxon>
        <taxon>Melinidinae</taxon>
        <taxon>Urochloa</taxon>
    </lineage>
</organism>
<sequence>MEAAFDAYFRAADLDRDGQISCQEAVAFFKGSGLPQPVLAQIWTYADKNRTGFLGREDFYNSLKLVTVAQSGRELTPDIVKSELFGPAAAKIPAPRINVSTAAPQTNSVASPLNATQTLGSGQQNPAVRGPQVPPGASSNPQVNTHLPPRKRLLAGLRTAATSCDATEPLPSSLASGDLIARLREMALAANASGSSPEEMIEAARVAAEAAAASAVAACAAAAEKAAVAAKARAAARAAMEFLDSFSMTGTSRNGLQFKVKSRKKHVQVKTLYRPNGSLGDAPKPRRRKQSDEEIARNLHRAMNSSPRISNTGPPKRPRGTASNGKDGAAPGEGGGDACNGSTHAPVEAGSGLPNGCSEGKSSETTVPMFKHEGPHNGGDNPSRHAAKSSGDVTDNGVGTGNLSAARKVMIKRKELVLNQHNNKETEPSVQPIGQDESKANGNETEKHGSPADAKAPGDGVVPMKITSVWKFKKLKTSHCSSDSKVLHNVCSSPTAAETSASVKAD</sequence>
<evidence type="ECO:0000259" key="4">
    <source>
        <dbReference type="PROSITE" id="PS50222"/>
    </source>
</evidence>
<feature type="domain" description="EH" evidence="3">
    <location>
        <begin position="1"/>
        <end position="91"/>
    </location>
</feature>
<dbReference type="PROSITE" id="PS50222">
    <property type="entry name" value="EF_HAND_2"/>
    <property type="match status" value="1"/>
</dbReference>
<reference evidence="5 6" key="2">
    <citation type="submission" date="2024-10" db="EMBL/GenBank/DDBJ databases">
        <authorList>
            <person name="Ryan C."/>
        </authorList>
    </citation>
    <scope>NUCLEOTIDE SEQUENCE [LARGE SCALE GENOMIC DNA]</scope>
</reference>
<reference evidence="6" key="1">
    <citation type="submission" date="2024-06" db="EMBL/GenBank/DDBJ databases">
        <authorList>
            <person name="Ryan C."/>
        </authorList>
    </citation>
    <scope>NUCLEOTIDE SEQUENCE [LARGE SCALE GENOMIC DNA]</scope>
</reference>
<gene>
    <name evidence="5" type="ORF">URODEC1_LOCUS77626</name>
</gene>
<dbReference type="SUPFAM" id="SSF47473">
    <property type="entry name" value="EF-hand"/>
    <property type="match status" value="1"/>
</dbReference>
<dbReference type="Gene3D" id="1.10.238.10">
    <property type="entry name" value="EF-hand"/>
    <property type="match status" value="1"/>
</dbReference>
<evidence type="ECO:0000313" key="5">
    <source>
        <dbReference type="EMBL" id="CAL5024622.1"/>
    </source>
</evidence>
<feature type="compositionally biased region" description="Polar residues" evidence="2">
    <location>
        <begin position="112"/>
        <end position="126"/>
    </location>
</feature>
<feature type="region of interest" description="Disordered" evidence="2">
    <location>
        <begin position="112"/>
        <end position="147"/>
    </location>
</feature>
<dbReference type="AlphaFoldDB" id="A0ABC9CR28"/>
<name>A0ABC9CR28_9POAL</name>